<feature type="domain" description="C2H2-type" evidence="9">
    <location>
        <begin position="586"/>
        <end position="613"/>
    </location>
</feature>
<feature type="domain" description="C2H2-type" evidence="9">
    <location>
        <begin position="68"/>
        <end position="96"/>
    </location>
</feature>
<protein>
    <submittedName>
        <fullName evidence="11">Uncharacterized protein</fullName>
    </submittedName>
</protein>
<feature type="binding site" evidence="7">
    <location>
        <position position="315"/>
    </location>
    <ligand>
        <name>Zn(2+)</name>
        <dbReference type="ChEBI" id="CHEBI:29105"/>
    </ligand>
</feature>
<dbReference type="InterPro" id="IPR012934">
    <property type="entry name" value="Znf_AD"/>
</dbReference>
<evidence type="ECO:0000256" key="8">
    <source>
        <dbReference type="SAM" id="MobiDB-lite"/>
    </source>
</evidence>
<dbReference type="SMART" id="SM00355">
    <property type="entry name" value="ZnF_C2H2"/>
    <property type="match status" value="23"/>
</dbReference>
<dbReference type="Proteomes" id="UP000092461">
    <property type="component" value="Unassembled WGS sequence"/>
</dbReference>
<dbReference type="GO" id="GO:0000978">
    <property type="term" value="F:RNA polymerase II cis-regulatory region sequence-specific DNA binding"/>
    <property type="evidence" value="ECO:0007669"/>
    <property type="project" value="TreeGrafter"/>
</dbReference>
<evidence type="ECO:0000256" key="4">
    <source>
        <dbReference type="ARBA" id="ARBA00022833"/>
    </source>
</evidence>
<evidence type="ECO:0000256" key="2">
    <source>
        <dbReference type="ARBA" id="ARBA00022737"/>
    </source>
</evidence>
<feature type="domain" description="C2H2-type" evidence="9">
    <location>
        <begin position="614"/>
        <end position="641"/>
    </location>
</feature>
<feature type="domain" description="C2H2-type" evidence="9">
    <location>
        <begin position="1099"/>
        <end position="1126"/>
    </location>
</feature>
<feature type="domain" description="C2H2-type" evidence="9">
    <location>
        <begin position="11"/>
        <end position="39"/>
    </location>
</feature>
<feature type="binding site" evidence="7">
    <location>
        <position position="271"/>
    </location>
    <ligand>
        <name>Zn(2+)</name>
        <dbReference type="ChEBI" id="CHEBI:29105"/>
    </ligand>
</feature>
<dbReference type="PROSITE" id="PS00028">
    <property type="entry name" value="ZINC_FINGER_C2H2_1"/>
    <property type="match status" value="19"/>
</dbReference>
<dbReference type="PROSITE" id="PS51915">
    <property type="entry name" value="ZAD"/>
    <property type="match status" value="2"/>
</dbReference>
<feature type="domain" description="ZAD" evidence="10">
    <location>
        <begin position="269"/>
        <end position="342"/>
    </location>
</feature>
<feature type="binding site" evidence="7">
    <location>
        <position position="318"/>
    </location>
    <ligand>
        <name>Zn(2+)</name>
        <dbReference type="ChEBI" id="CHEBI:29105"/>
    </ligand>
</feature>
<feature type="binding site" evidence="7">
    <location>
        <position position="698"/>
    </location>
    <ligand>
        <name>Zn(2+)</name>
        <dbReference type="ChEBI" id="CHEBI:29105"/>
    </ligand>
</feature>
<dbReference type="InterPro" id="IPR013087">
    <property type="entry name" value="Znf_C2H2_type"/>
</dbReference>
<evidence type="ECO:0000313" key="11">
    <source>
        <dbReference type="EnsemblMetazoa" id="LLOJ007968-PA"/>
    </source>
</evidence>
<keyword evidence="4 7" id="KW-0862">Zinc</keyword>
<dbReference type="VEuPathDB" id="VectorBase:LLOJ007968"/>
<evidence type="ECO:0000256" key="6">
    <source>
        <dbReference type="PROSITE-ProRule" id="PRU00042"/>
    </source>
</evidence>
<dbReference type="AlphaFoldDB" id="A0A1B0CSW9"/>
<evidence type="ECO:0000313" key="12">
    <source>
        <dbReference type="Proteomes" id="UP000092461"/>
    </source>
</evidence>
<dbReference type="GO" id="GO:0008270">
    <property type="term" value="F:zinc ion binding"/>
    <property type="evidence" value="ECO:0007669"/>
    <property type="project" value="UniProtKB-UniRule"/>
</dbReference>
<dbReference type="PANTHER" id="PTHR24393:SF34">
    <property type="entry name" value="PR_SET DOMAIN 13"/>
    <property type="match status" value="1"/>
</dbReference>
<organism evidence="11 12">
    <name type="scientific">Lutzomyia longipalpis</name>
    <name type="common">Sand fly</name>
    <dbReference type="NCBI Taxonomy" id="7200"/>
    <lineage>
        <taxon>Eukaryota</taxon>
        <taxon>Metazoa</taxon>
        <taxon>Ecdysozoa</taxon>
        <taxon>Arthropoda</taxon>
        <taxon>Hexapoda</taxon>
        <taxon>Insecta</taxon>
        <taxon>Pterygota</taxon>
        <taxon>Neoptera</taxon>
        <taxon>Endopterygota</taxon>
        <taxon>Diptera</taxon>
        <taxon>Nematocera</taxon>
        <taxon>Psychodoidea</taxon>
        <taxon>Psychodidae</taxon>
        <taxon>Lutzomyia</taxon>
        <taxon>Lutzomyia</taxon>
    </lineage>
</organism>
<feature type="binding site" evidence="7">
    <location>
        <position position="274"/>
    </location>
    <ligand>
        <name>Zn(2+)</name>
        <dbReference type="ChEBI" id="CHEBI:29105"/>
    </ligand>
</feature>
<dbReference type="Gene3D" id="3.30.160.60">
    <property type="entry name" value="Classic Zinc Finger"/>
    <property type="match status" value="15"/>
</dbReference>
<dbReference type="InterPro" id="IPR036236">
    <property type="entry name" value="Znf_C2H2_sf"/>
</dbReference>
<dbReference type="VEuPathDB" id="VectorBase:LLONM1_001673"/>
<evidence type="ECO:0000259" key="9">
    <source>
        <dbReference type="PROSITE" id="PS50157"/>
    </source>
</evidence>
<feature type="domain" description="ZAD" evidence="10">
    <location>
        <begin position="696"/>
        <end position="769"/>
    </location>
</feature>
<evidence type="ECO:0000259" key="10">
    <source>
        <dbReference type="PROSITE" id="PS51915"/>
    </source>
</evidence>
<keyword evidence="12" id="KW-1185">Reference proteome</keyword>
<proteinExistence type="predicted"/>
<feature type="compositionally biased region" description="Basic residues" evidence="8">
    <location>
        <begin position="877"/>
        <end position="896"/>
    </location>
</feature>
<feature type="compositionally biased region" description="Basic residues" evidence="8">
    <location>
        <begin position="406"/>
        <end position="420"/>
    </location>
</feature>
<evidence type="ECO:0000256" key="5">
    <source>
        <dbReference type="ARBA" id="ARBA00023242"/>
    </source>
</evidence>
<feature type="domain" description="C2H2-type" evidence="9">
    <location>
        <begin position="162"/>
        <end position="189"/>
    </location>
</feature>
<feature type="binding site" evidence="7">
    <location>
        <position position="742"/>
    </location>
    <ligand>
        <name>Zn(2+)</name>
        <dbReference type="ChEBI" id="CHEBI:29105"/>
    </ligand>
</feature>
<feature type="region of interest" description="Disordered" evidence="8">
    <location>
        <begin position="358"/>
        <end position="378"/>
    </location>
</feature>
<name>A0A1B0CSW9_LUTLO</name>
<feature type="domain" description="C2H2-type" evidence="9">
    <location>
        <begin position="950"/>
        <end position="978"/>
    </location>
</feature>
<dbReference type="Gene3D" id="3.40.1800.20">
    <property type="match status" value="2"/>
</dbReference>
<feature type="region of interest" description="Disordered" evidence="8">
    <location>
        <begin position="851"/>
        <end position="926"/>
    </location>
</feature>
<keyword evidence="1 7" id="KW-0479">Metal-binding</keyword>
<evidence type="ECO:0000256" key="7">
    <source>
        <dbReference type="PROSITE-ProRule" id="PRU01263"/>
    </source>
</evidence>
<feature type="domain" description="C2H2-type" evidence="9">
    <location>
        <begin position="126"/>
        <end position="154"/>
    </location>
</feature>
<feature type="domain" description="C2H2-type" evidence="9">
    <location>
        <begin position="1127"/>
        <end position="1155"/>
    </location>
</feature>
<keyword evidence="5" id="KW-0539">Nucleus</keyword>
<dbReference type="VEuPathDB" id="VectorBase:LLONM1_003652"/>
<evidence type="ECO:0000256" key="1">
    <source>
        <dbReference type="ARBA" id="ARBA00022723"/>
    </source>
</evidence>
<feature type="domain" description="C2H2-type" evidence="9">
    <location>
        <begin position="670"/>
        <end position="698"/>
    </location>
</feature>
<feature type="domain" description="C2H2-type" evidence="9">
    <location>
        <begin position="493"/>
        <end position="521"/>
    </location>
</feature>
<dbReference type="Pfam" id="PF07776">
    <property type="entry name" value="zf-AD"/>
    <property type="match status" value="2"/>
</dbReference>
<feature type="domain" description="C2H2-type" evidence="9">
    <location>
        <begin position="522"/>
        <end position="550"/>
    </location>
</feature>
<feature type="domain" description="C2H2-type" evidence="9">
    <location>
        <begin position="42"/>
        <end position="64"/>
    </location>
</feature>
<dbReference type="PANTHER" id="PTHR24393">
    <property type="entry name" value="ZINC FINGER PROTEIN"/>
    <property type="match status" value="1"/>
</dbReference>
<feature type="region of interest" description="Disordered" evidence="8">
    <location>
        <begin position="397"/>
        <end position="472"/>
    </location>
</feature>
<dbReference type="SUPFAM" id="SSF57716">
    <property type="entry name" value="Glucocorticoid receptor-like (DNA-binding domain)"/>
    <property type="match status" value="2"/>
</dbReference>
<accession>A0A1B0CSW9</accession>
<evidence type="ECO:0000256" key="3">
    <source>
        <dbReference type="ARBA" id="ARBA00022771"/>
    </source>
</evidence>
<feature type="domain" description="C2H2-type" evidence="9">
    <location>
        <begin position="1156"/>
        <end position="1183"/>
    </location>
</feature>
<feature type="binding site" evidence="7">
    <location>
        <position position="745"/>
    </location>
    <ligand>
        <name>Zn(2+)</name>
        <dbReference type="ChEBI" id="CHEBI:29105"/>
    </ligand>
</feature>
<dbReference type="EMBL" id="AJWK01026719">
    <property type="status" value="NOT_ANNOTATED_CDS"/>
    <property type="molecule type" value="Genomic_DNA"/>
</dbReference>
<feature type="domain" description="C2H2-type" evidence="9">
    <location>
        <begin position="1043"/>
        <end position="1070"/>
    </location>
</feature>
<sequence>MVRKHSEKENLKCRKCEEVYSTAEEFASHEKEWHDPENPKNHVCEFCEKEFTTRKLLRKHKKIHNESVVCALCGKVYVNKDGLRKHMGFVHQRKKVCECKVCGRKFTRPDTLRGHMVRKHGATGMLKCLECGTLFCTQEGLSRHMITCHDPENPKKKPEKKIICEHCGRTLWSKTDLMQHLNSHAGILPFKCKICPRGYSSKHLLKVHMMRHEGIKNHVCTICGLRKTTLTELKTHMNIHTKERTFPCNLCSRVFLNTVREMECVILSGRCRACSIKTQKEFQIPIFATENLQLVFHEATSLEIHENDGLPEVICEDCHKRLLEAHEFRQMCAASALEFQQIISGDCDSDFEEKYKPPEVSLNSAEESPRTNISYPDDKFIPLEGLVETRLDGSTQKIGKLEKNAKKTVKSATRKNKRSSRSQDPLNDDPEWTGKATKPRKQRKATTEALEAPRRQKCVPPDEGEASKEVKVKDEPEDFVSKNKTMRGRKAEYICSICGIKYIKRATLKDHMQTIHQGLKLAQCTVCQKEFTRPDNLRGHMVRMHGAKDMLKCEECGKVFRTEEGLTNHTKEWHDPENPKEKPKNYMCDLCGKAFGSPAALRKHTNSHAGIRPFKCTVCSRRYPTKHHFKIHMMRHEGIKNHVCTVCGLQKTTLTELKAHMNQHTHERIFACEQCPKTFLSMGNFSRHMECVNVSGKCRACRIKTQKEFQIPIFTTENLQLIFHEATSLEIHENDGLPEVICEDCHKRLLEAYKFRQMCASSALAFRQIISGDGDGDFEEKYKPPEVVGVPSEGEVMLPDVDVCFPEVKFNPLEALVDAKLPQEDDADDNLLDTENKKDLTKGKRISRKRICRGKNDKDPLESVKDDPDWTENSSKSPKRAKVVSIKPRKMGKKKQNALPRDNDGAAGYGEEQQEDEKKPEDPPSSFTVEYVFDNMRFTHPGVRIERTVMECNLCGKKYNKIGSLQNHMKVCHQGLNLAKCTLCDKEFKSNDGLKGHMVRYHGANDMIRCTECTKVFSTKEGLENHIKEWHDPENPKEKPKNYMCDLCGKAFASPAALLRHTNSHAGIKPYQCSVCPRAYQTKHRLKVHMMRHEGIKEHVCTVCGLRKTTGTELRTHMNLHNKDKVYPCGLCPKIFYAHANYNLHVRTVHQGIKAYSCPHCEQSFARAGTLKHHVMTHTGEKPHACEECGKRFIQLTALN</sequence>
<keyword evidence="2" id="KW-0677">Repeat</keyword>
<dbReference type="Pfam" id="PF00096">
    <property type="entry name" value="zf-C2H2"/>
    <property type="match status" value="12"/>
</dbReference>
<dbReference type="GO" id="GO:0005634">
    <property type="term" value="C:nucleus"/>
    <property type="evidence" value="ECO:0007669"/>
    <property type="project" value="InterPro"/>
</dbReference>
<feature type="domain" description="C2H2-type" evidence="9">
    <location>
        <begin position="551"/>
        <end position="579"/>
    </location>
</feature>
<dbReference type="VEuPathDB" id="VectorBase:LLONM1_008804"/>
<dbReference type="VEuPathDB" id="VectorBase:LLONM1_003627"/>
<feature type="compositionally biased region" description="Polar residues" evidence="8">
    <location>
        <begin position="361"/>
        <end position="374"/>
    </location>
</feature>
<feature type="domain" description="C2H2-type" evidence="9">
    <location>
        <begin position="97"/>
        <end position="120"/>
    </location>
</feature>
<dbReference type="FunFam" id="3.30.160.60:FF:000100">
    <property type="entry name" value="Zinc finger 45-like"/>
    <property type="match status" value="1"/>
</dbReference>
<reference evidence="11" key="1">
    <citation type="submission" date="2020-05" db="UniProtKB">
        <authorList>
            <consortium name="EnsemblMetazoa"/>
        </authorList>
    </citation>
    <scope>IDENTIFICATION</scope>
    <source>
        <strain evidence="11">Jacobina</strain>
    </source>
</reference>
<dbReference type="GO" id="GO:0001228">
    <property type="term" value="F:DNA-binding transcription activator activity, RNA polymerase II-specific"/>
    <property type="evidence" value="ECO:0007669"/>
    <property type="project" value="TreeGrafter"/>
</dbReference>
<dbReference type="SUPFAM" id="SSF57667">
    <property type="entry name" value="beta-beta-alpha zinc fingers"/>
    <property type="match status" value="12"/>
</dbReference>
<feature type="domain" description="C2H2-type" evidence="9">
    <location>
        <begin position="218"/>
        <end position="245"/>
    </location>
</feature>
<feature type="compositionally biased region" description="Basic and acidic residues" evidence="8">
    <location>
        <begin position="854"/>
        <end position="868"/>
    </location>
</feature>
<keyword evidence="3 6" id="KW-0863">Zinc-finger</keyword>
<dbReference type="PROSITE" id="PS50157">
    <property type="entry name" value="ZINC_FINGER_C2H2_2"/>
    <property type="match status" value="23"/>
</dbReference>
<feature type="domain" description="C2H2-type" evidence="9">
    <location>
        <begin position="1071"/>
        <end position="1098"/>
    </location>
</feature>
<dbReference type="FunFam" id="3.30.160.60:FF:000446">
    <property type="entry name" value="Zinc finger protein"/>
    <property type="match status" value="1"/>
</dbReference>
<dbReference type="Pfam" id="PF13912">
    <property type="entry name" value="zf-C2H2_6"/>
    <property type="match status" value="1"/>
</dbReference>
<feature type="binding site" evidence="7">
    <location>
        <position position="701"/>
    </location>
    <ligand>
        <name>Zn(2+)</name>
        <dbReference type="ChEBI" id="CHEBI:29105"/>
    </ligand>
</feature>
<feature type="domain" description="C2H2-type" evidence="9">
    <location>
        <begin position="642"/>
        <end position="669"/>
    </location>
</feature>
<feature type="domain" description="C2H2-type" evidence="9">
    <location>
        <begin position="190"/>
        <end position="217"/>
    </location>
</feature>
<dbReference type="SMART" id="SM00868">
    <property type="entry name" value="zf-AD"/>
    <property type="match status" value="2"/>
</dbReference>
<dbReference type="EnsemblMetazoa" id="LLOJ007968-RA">
    <property type="protein sequence ID" value="LLOJ007968-PA"/>
    <property type="gene ID" value="LLOJ007968"/>
</dbReference>
<feature type="domain" description="C2H2-type" evidence="9">
    <location>
        <begin position="979"/>
        <end position="1007"/>
    </location>
</feature>
<feature type="domain" description="C2H2-type" evidence="9">
    <location>
        <begin position="1008"/>
        <end position="1036"/>
    </location>
</feature>